<dbReference type="RefSeq" id="XP_007871063.1">
    <property type="nucleotide sequence ID" value="XM_007872872.1"/>
</dbReference>
<dbReference type="KEGG" id="gtr:GLOTRDRAFT_96996"/>
<dbReference type="GeneID" id="19309930"/>
<keyword evidence="1" id="KW-0472">Membrane</keyword>
<feature type="transmembrane region" description="Helical" evidence="1">
    <location>
        <begin position="29"/>
        <end position="48"/>
    </location>
</feature>
<reference evidence="2 3" key="1">
    <citation type="journal article" date="2012" name="Science">
        <title>The Paleozoic origin of enzymatic lignin decomposition reconstructed from 31 fungal genomes.</title>
        <authorList>
            <person name="Floudas D."/>
            <person name="Binder M."/>
            <person name="Riley R."/>
            <person name="Barry K."/>
            <person name="Blanchette R.A."/>
            <person name="Henrissat B."/>
            <person name="Martinez A.T."/>
            <person name="Otillar R."/>
            <person name="Spatafora J.W."/>
            <person name="Yadav J.S."/>
            <person name="Aerts A."/>
            <person name="Benoit I."/>
            <person name="Boyd A."/>
            <person name="Carlson A."/>
            <person name="Copeland A."/>
            <person name="Coutinho P.M."/>
            <person name="de Vries R.P."/>
            <person name="Ferreira P."/>
            <person name="Findley K."/>
            <person name="Foster B."/>
            <person name="Gaskell J."/>
            <person name="Glotzer D."/>
            <person name="Gorecki P."/>
            <person name="Heitman J."/>
            <person name="Hesse C."/>
            <person name="Hori C."/>
            <person name="Igarashi K."/>
            <person name="Jurgens J.A."/>
            <person name="Kallen N."/>
            <person name="Kersten P."/>
            <person name="Kohler A."/>
            <person name="Kuees U."/>
            <person name="Kumar T.K.A."/>
            <person name="Kuo A."/>
            <person name="LaButti K."/>
            <person name="Larrondo L.F."/>
            <person name="Lindquist E."/>
            <person name="Ling A."/>
            <person name="Lombard V."/>
            <person name="Lucas S."/>
            <person name="Lundell T."/>
            <person name="Martin R."/>
            <person name="McLaughlin D.J."/>
            <person name="Morgenstern I."/>
            <person name="Morin E."/>
            <person name="Murat C."/>
            <person name="Nagy L.G."/>
            <person name="Nolan M."/>
            <person name="Ohm R.A."/>
            <person name="Patyshakuliyeva A."/>
            <person name="Rokas A."/>
            <person name="Ruiz-Duenas F.J."/>
            <person name="Sabat G."/>
            <person name="Salamov A."/>
            <person name="Samejima M."/>
            <person name="Schmutz J."/>
            <person name="Slot J.C."/>
            <person name="St John F."/>
            <person name="Stenlid J."/>
            <person name="Sun H."/>
            <person name="Sun S."/>
            <person name="Syed K."/>
            <person name="Tsang A."/>
            <person name="Wiebenga A."/>
            <person name="Young D."/>
            <person name="Pisabarro A."/>
            <person name="Eastwood D.C."/>
            <person name="Martin F."/>
            <person name="Cullen D."/>
            <person name="Grigoriev I.V."/>
            <person name="Hibbett D.S."/>
        </authorList>
    </citation>
    <scope>NUCLEOTIDE SEQUENCE [LARGE SCALE GENOMIC DNA]</scope>
    <source>
        <strain evidence="2 3">ATCC 11539</strain>
    </source>
</reference>
<protein>
    <submittedName>
        <fullName evidence="2">Uncharacterized protein</fullName>
    </submittedName>
</protein>
<accession>S7PTA0</accession>
<gene>
    <name evidence="2" type="ORF">GLOTRDRAFT_96996</name>
</gene>
<dbReference type="AlphaFoldDB" id="S7PTA0"/>
<proteinExistence type="predicted"/>
<dbReference type="Proteomes" id="UP000030669">
    <property type="component" value="Unassembled WGS sequence"/>
</dbReference>
<dbReference type="EMBL" id="KB469315">
    <property type="protein sequence ID" value="EPQ50532.1"/>
    <property type="molecule type" value="Genomic_DNA"/>
</dbReference>
<keyword evidence="1" id="KW-1133">Transmembrane helix</keyword>
<evidence type="ECO:0000313" key="3">
    <source>
        <dbReference type="Proteomes" id="UP000030669"/>
    </source>
</evidence>
<keyword evidence="3" id="KW-1185">Reference proteome</keyword>
<keyword evidence="1" id="KW-0812">Transmembrane</keyword>
<evidence type="ECO:0000256" key="1">
    <source>
        <dbReference type="SAM" id="Phobius"/>
    </source>
</evidence>
<sequence>MCGAAELPACVADRPVARLPARVYPSLSIGAHGKSLFVLIAFIVVAAFSTRRLSRRSRFSRGGTQRWVGLSDVLEIVWFASSVMCGLSGIGSNNQGVAIWSRHMEHWGKDSAFTSATQLMWVHHAYIIQITCVACAKRWEGPWDYPVAPARAAPAQQTLWCNRAAATCPNLDGRPAGLGHHFPNWRADAAGLDGIINKMAICSCPGGMHNGLIQLPYQWIVLQHAFQRHAKVTKLATHLLASCGLGAQQRQSPAMACQYVQQYVGQTVQSDNGTTRTLKPTEFRPHHGMRVLSEAEEMEDLTWLWSFYYLGVNTLEGFTGIPGQENIVHTQEDVWRMIVPRILNEDSAFSNHRGEGEALPENLLSPDFGQENIMAVDKGGGCGGVKESIIGMGAMITWKRYGMMSGYAWGKMEVTFHASDDGSYGSEDPWLPDFLWLDERQIVQGIYPNVTVYELAQFVGEEVPYRKGFLVHSEGVQVEIDRIQRVHRL</sequence>
<organism evidence="2 3">
    <name type="scientific">Gloeophyllum trabeum (strain ATCC 11539 / FP-39264 / Madison 617)</name>
    <name type="common">Brown rot fungus</name>
    <dbReference type="NCBI Taxonomy" id="670483"/>
    <lineage>
        <taxon>Eukaryota</taxon>
        <taxon>Fungi</taxon>
        <taxon>Dikarya</taxon>
        <taxon>Basidiomycota</taxon>
        <taxon>Agaricomycotina</taxon>
        <taxon>Agaricomycetes</taxon>
        <taxon>Gloeophyllales</taxon>
        <taxon>Gloeophyllaceae</taxon>
        <taxon>Gloeophyllum</taxon>
    </lineage>
</organism>
<name>S7PTA0_GLOTA</name>
<evidence type="ECO:0000313" key="2">
    <source>
        <dbReference type="EMBL" id="EPQ50532.1"/>
    </source>
</evidence>
<dbReference type="HOGENOM" id="CLU_557828_0_0_1"/>